<dbReference type="InterPro" id="IPR045210">
    <property type="entry name" value="RING-Ubox_PUB"/>
</dbReference>
<dbReference type="SMART" id="SM00185">
    <property type="entry name" value="ARM"/>
    <property type="match status" value="7"/>
</dbReference>
<dbReference type="Gene3D" id="3.30.40.10">
    <property type="entry name" value="Zinc/RING finger domain, C3HC4 (zinc finger)"/>
    <property type="match status" value="1"/>
</dbReference>
<evidence type="ECO:0000256" key="1">
    <source>
        <dbReference type="ARBA" id="ARBA00000900"/>
    </source>
</evidence>
<evidence type="ECO:0000313" key="8">
    <source>
        <dbReference type="Proteomes" id="UP000504607"/>
    </source>
</evidence>
<gene>
    <name evidence="9" type="primary">LOC105045839</name>
</gene>
<dbReference type="InterPro" id="IPR052608">
    <property type="entry name" value="U-box_domain_protein"/>
</dbReference>
<dbReference type="Proteomes" id="UP000504607">
    <property type="component" value="Chromosome 5"/>
</dbReference>
<dbReference type="InterPro" id="IPR000225">
    <property type="entry name" value="Armadillo"/>
</dbReference>
<dbReference type="EC" id="2.3.2.27" evidence="3"/>
<evidence type="ECO:0000259" key="7">
    <source>
        <dbReference type="PROSITE" id="PS51698"/>
    </source>
</evidence>
<protein>
    <recommendedName>
        <fullName evidence="3">RING-type E3 ubiquitin transferase</fullName>
        <ecNumber evidence="3">2.3.2.27</ecNumber>
    </recommendedName>
</protein>
<feature type="domain" description="U-box" evidence="7">
    <location>
        <begin position="252"/>
        <end position="331"/>
    </location>
</feature>
<dbReference type="SUPFAM" id="SSF57850">
    <property type="entry name" value="RING/U-box"/>
    <property type="match status" value="1"/>
</dbReference>
<dbReference type="GeneID" id="105045839"/>
<organism evidence="8 9">
    <name type="scientific">Elaeis guineensis var. tenera</name>
    <name type="common">Oil palm</name>
    <dbReference type="NCBI Taxonomy" id="51953"/>
    <lineage>
        <taxon>Eukaryota</taxon>
        <taxon>Viridiplantae</taxon>
        <taxon>Streptophyta</taxon>
        <taxon>Embryophyta</taxon>
        <taxon>Tracheophyta</taxon>
        <taxon>Spermatophyta</taxon>
        <taxon>Magnoliopsida</taxon>
        <taxon>Liliopsida</taxon>
        <taxon>Arecaceae</taxon>
        <taxon>Arecoideae</taxon>
        <taxon>Cocoseae</taxon>
        <taxon>Elaeidinae</taxon>
        <taxon>Elaeis</taxon>
    </lineage>
</organism>
<proteinExistence type="predicted"/>
<keyword evidence="5" id="KW-0175">Coiled coil</keyword>
<dbReference type="AlphaFoldDB" id="A0A6I9RAG6"/>
<dbReference type="CDD" id="cd16664">
    <property type="entry name" value="RING-Ubox_PUB"/>
    <property type="match status" value="1"/>
</dbReference>
<evidence type="ECO:0000256" key="6">
    <source>
        <dbReference type="SAM" id="MobiDB-lite"/>
    </source>
</evidence>
<comment type="catalytic activity">
    <reaction evidence="1">
        <text>S-ubiquitinyl-[E2 ubiquitin-conjugating enzyme]-L-cysteine + [acceptor protein]-L-lysine = [E2 ubiquitin-conjugating enzyme]-L-cysteine + N(6)-ubiquitinyl-[acceptor protein]-L-lysine.</text>
        <dbReference type="EC" id="2.3.2.27"/>
    </reaction>
</comment>
<dbReference type="InterPro" id="IPR016024">
    <property type="entry name" value="ARM-type_fold"/>
</dbReference>
<dbReference type="PANTHER" id="PTHR45958">
    <property type="entry name" value="RING-TYPE E3 UBIQUITIN TRANSFERASE"/>
    <property type="match status" value="1"/>
</dbReference>
<dbReference type="KEGG" id="egu:105045839"/>
<dbReference type="InterPro" id="IPR003613">
    <property type="entry name" value="Ubox_domain"/>
</dbReference>
<accession>A0A6I9RAG6</accession>
<evidence type="ECO:0000313" key="9">
    <source>
        <dbReference type="RefSeq" id="XP_010922563.1"/>
    </source>
</evidence>
<dbReference type="SMART" id="SM00504">
    <property type="entry name" value="Ubox"/>
    <property type="match status" value="1"/>
</dbReference>
<evidence type="ECO:0000256" key="5">
    <source>
        <dbReference type="SAM" id="Coils"/>
    </source>
</evidence>
<dbReference type="PANTHER" id="PTHR45958:SF14">
    <property type="entry name" value="RING-TYPE E3 UBIQUITIN TRANSFERASE"/>
    <property type="match status" value="1"/>
</dbReference>
<keyword evidence="8" id="KW-1185">Reference proteome</keyword>
<dbReference type="RefSeq" id="XP_010922563.1">
    <property type="nucleotide sequence ID" value="XM_010924261.3"/>
</dbReference>
<dbReference type="GO" id="GO:0061630">
    <property type="term" value="F:ubiquitin protein ligase activity"/>
    <property type="evidence" value="ECO:0007669"/>
    <property type="project" value="UniProtKB-EC"/>
</dbReference>
<dbReference type="UniPathway" id="UPA00143"/>
<dbReference type="InterPro" id="IPR011989">
    <property type="entry name" value="ARM-like"/>
</dbReference>
<evidence type="ECO:0000256" key="4">
    <source>
        <dbReference type="ARBA" id="ARBA00022679"/>
    </source>
</evidence>
<keyword evidence="4" id="KW-0808">Transferase</keyword>
<dbReference type="GO" id="GO:0016567">
    <property type="term" value="P:protein ubiquitination"/>
    <property type="evidence" value="ECO:0007669"/>
    <property type="project" value="UniProtKB-UniPathway"/>
</dbReference>
<evidence type="ECO:0000256" key="3">
    <source>
        <dbReference type="ARBA" id="ARBA00012483"/>
    </source>
</evidence>
<feature type="coiled-coil region" evidence="5">
    <location>
        <begin position="130"/>
        <end position="157"/>
    </location>
</feature>
<dbReference type="InterPro" id="IPR013083">
    <property type="entry name" value="Znf_RING/FYVE/PHD"/>
</dbReference>
<sequence length="1047" mass="115065">MTSPAASPAAALDSVTRTLSEILGRAGGGGDDFLWDPPRRFASFAQRLQLVAHHLSRSPPEILSASPAVHTALRGVAGDLEASCAAFSTYRSRCRIYVLINCKPLCSSLRDRVSSIASWLALLDSPLSPIPDLRKKAADLSRDMQQADLRVTENEERVYTTLQKEAEVRESSKAVQSAIMMDLARALGMDFTDHGKLAEQIKLLRSDLSGSSTVAERRILMSLEKIFDSWSVEPCIADGSNAADFEDDAHIPPFRNFLCPLTKEVMKDPVVVESSQTYERTAIRYWFDRCLEDGRDPTCPVTGQVLSSLELKPNIGLAGAIEEWVNRNVEIHIKSALQYLGEGSSCPLECLESVLDNVYRISEEHPSSRYRVRNAGIVGLVVRMLNERSKRMGSQLRGKALMAMHSMTKDDESKLIMIEEGITRLAIRSLTGHSEMEKEYALRLLLEFSCDEGYCKKIALEKGALVLLSSMAGSSEYPTLSNLAEEVLKNIERVEENIQHLAIAGRFQPLITQLCKGSEDVRMEIALLVGKITLTSNGKGFIARQGGKVLVDMLSSREERASSLQALYNLSTLDDNATVLVNLGVLPALMNILFTTQQDDPSDLKDLAASIIANIVANSGHWELSLADKEGHRMQSEFIIHRLLDLLSCSSCKCQASVLQILCGIASSPQASDMAATYIRSGNGTVIIAPYLEHSEIGHRMYAFRLVRILSQRLGEVLAGELRASDKLPLLKGKLLDNECSFGEKCEIACLLANLPISNEEVKTILGPDLLKWIVSNIKEQQSSVSGKNKNARSMVEGLVGLLLHYARSSDPAILALAQENHFMTIFREQLNSRSHNRAKERAALGLKYLSESARALIATADSEPQPPRGFCAPLVLICGKPPKDPVSCPLHGVVCEDDSSFCLLKGNAIKPLIDLMNDEYTDVQIAAVEALSTIVSDAQNLKSATNELEQLGFFDAAIYLFKEVAPGELQEKVISMVERFLQVESLVQLYSTDQALVNALVEALKQGTPRTKRHAQNVLTNLRQLSGVGGRNSNPTPGRRTYRLSD</sequence>
<reference evidence="9" key="1">
    <citation type="submission" date="2025-08" db="UniProtKB">
        <authorList>
            <consortium name="RefSeq"/>
        </authorList>
    </citation>
    <scope>IDENTIFICATION</scope>
</reference>
<name>A0A6I9RAG6_ELAGV</name>
<dbReference type="SUPFAM" id="SSF48371">
    <property type="entry name" value="ARM repeat"/>
    <property type="match status" value="2"/>
</dbReference>
<dbReference type="Pfam" id="PF04564">
    <property type="entry name" value="U-box"/>
    <property type="match status" value="1"/>
</dbReference>
<evidence type="ECO:0000256" key="2">
    <source>
        <dbReference type="ARBA" id="ARBA00004906"/>
    </source>
</evidence>
<feature type="region of interest" description="Disordered" evidence="6">
    <location>
        <begin position="1026"/>
        <end position="1047"/>
    </location>
</feature>
<dbReference type="InParanoid" id="A0A6I9RAG6"/>
<dbReference type="Gene3D" id="1.25.10.10">
    <property type="entry name" value="Leucine-rich Repeat Variant"/>
    <property type="match status" value="2"/>
</dbReference>
<dbReference type="OrthoDB" id="629492at2759"/>
<dbReference type="PROSITE" id="PS51698">
    <property type="entry name" value="U_BOX"/>
    <property type="match status" value="1"/>
</dbReference>
<comment type="pathway">
    <text evidence="2">Protein modification; protein ubiquitination.</text>
</comment>